<evidence type="ECO:0000313" key="3">
    <source>
        <dbReference type="Proteomes" id="UP000001640"/>
    </source>
</evidence>
<reference key="2">
    <citation type="submission" date="2011-08" db="EMBL/GenBank/DDBJ databases">
        <title>Genome sequence of Naumovozyma castellii.</title>
        <authorList>
            <person name="Gordon J.L."/>
            <person name="Armisen D."/>
            <person name="Proux-Wera E."/>
            <person name="OhEigeartaigh S.S."/>
            <person name="Byrne K.P."/>
            <person name="Wolfe K.H."/>
        </authorList>
    </citation>
    <scope>NUCLEOTIDE SEQUENCE</scope>
    <source>
        <strain>Type strain:CBS 4309</strain>
    </source>
</reference>
<proteinExistence type="predicted"/>
<reference evidence="2 3" key="1">
    <citation type="journal article" date="2011" name="Proc. Natl. Acad. Sci. U.S.A.">
        <title>Evolutionary erosion of yeast sex chromosomes by mating-type switching accidents.</title>
        <authorList>
            <person name="Gordon J.L."/>
            <person name="Armisen D."/>
            <person name="Proux-Wera E."/>
            <person name="Oheigeartaigh S.S."/>
            <person name="Byrne K.P."/>
            <person name="Wolfe K.H."/>
        </authorList>
    </citation>
    <scope>NUCLEOTIDE SEQUENCE [LARGE SCALE GENOMIC DNA]</scope>
    <source>
        <strain evidence="3">ATCC 76901 / BCRC 22586 / CBS 4309 / NBRC 1992 / NRRL Y-12630</strain>
    </source>
</reference>
<sequence>MQSNPYYPYNGTKDWNNPNYQCIYRRDSVPNNTSPMLGSPQRQQQQYHYNTSPNKNNHAPQYNKYNNGSYYNYYKNFPPSFNSRRNSINKNVSPTKMKFNSSSSSPSSPTKSMANSVANFIHIVEINNFNQVPKDTISNYQNHNIKERYFTKQNNITNNTEKLKPIINVVPKSNSKIVIYKLTSNNHNNNNNKSNALGNPKTKKMNSIIKQHLNSFNIDDTNTKDLKLINKKLESLKLQSPSQKKSHRSLMNLTHQPATMENSFELSFDGKALDKSDILRIVDSFTMAFSDEEIDTNENENNNILPADLLNMDHHY</sequence>
<dbReference type="FunCoup" id="G0VAY6">
    <property type="interactions" value="43"/>
</dbReference>
<dbReference type="OrthoDB" id="3980759at2759"/>
<accession>G0VAY6</accession>
<feature type="region of interest" description="Disordered" evidence="1">
    <location>
        <begin position="26"/>
        <end position="59"/>
    </location>
</feature>
<dbReference type="AlphaFoldDB" id="G0VAY6"/>
<feature type="region of interest" description="Disordered" evidence="1">
    <location>
        <begin position="82"/>
        <end position="113"/>
    </location>
</feature>
<feature type="compositionally biased region" description="Polar residues" evidence="1">
    <location>
        <begin position="82"/>
        <end position="92"/>
    </location>
</feature>
<protein>
    <submittedName>
        <fullName evidence="2">Uncharacterized protein</fullName>
    </submittedName>
</protein>
<dbReference type="HOGENOM" id="CLU_767255_0_0_1"/>
<evidence type="ECO:0000313" key="2">
    <source>
        <dbReference type="EMBL" id="CCC68109.1"/>
    </source>
</evidence>
<feature type="compositionally biased region" description="Low complexity" evidence="1">
    <location>
        <begin position="93"/>
        <end position="113"/>
    </location>
</feature>
<dbReference type="KEGG" id="ncs:NCAS_0B00250"/>
<dbReference type="Proteomes" id="UP000001640">
    <property type="component" value="Chromosome 2"/>
</dbReference>
<dbReference type="OMA" id="FIHIVEI"/>
<dbReference type="InParanoid" id="G0VAY6"/>
<dbReference type="GeneID" id="96901673"/>
<feature type="compositionally biased region" description="Polar residues" evidence="1">
    <location>
        <begin position="29"/>
        <end position="59"/>
    </location>
</feature>
<dbReference type="EMBL" id="HE576753">
    <property type="protein sequence ID" value="CCC68109.1"/>
    <property type="molecule type" value="Genomic_DNA"/>
</dbReference>
<name>G0VAY6_NAUCA</name>
<gene>
    <name evidence="2" type="primary">NCAS0B00250</name>
    <name evidence="2" type="ordered locus">NCAS_0B00250</name>
</gene>
<keyword evidence="3" id="KW-1185">Reference proteome</keyword>
<dbReference type="RefSeq" id="XP_003674486.1">
    <property type="nucleotide sequence ID" value="XM_003674438.1"/>
</dbReference>
<organism evidence="2 3">
    <name type="scientific">Naumovozyma castellii</name>
    <name type="common">Yeast</name>
    <name type="synonym">Saccharomyces castellii</name>
    <dbReference type="NCBI Taxonomy" id="27288"/>
    <lineage>
        <taxon>Eukaryota</taxon>
        <taxon>Fungi</taxon>
        <taxon>Dikarya</taxon>
        <taxon>Ascomycota</taxon>
        <taxon>Saccharomycotina</taxon>
        <taxon>Saccharomycetes</taxon>
        <taxon>Saccharomycetales</taxon>
        <taxon>Saccharomycetaceae</taxon>
        <taxon>Naumovozyma</taxon>
    </lineage>
</organism>
<evidence type="ECO:0000256" key="1">
    <source>
        <dbReference type="SAM" id="MobiDB-lite"/>
    </source>
</evidence>
<dbReference type="eggNOG" id="ENOG502S8CK">
    <property type="taxonomic scope" value="Eukaryota"/>
</dbReference>
<dbReference type="STRING" id="1064592.G0VAY6"/>